<dbReference type="OrthoDB" id="5414547at2759"/>
<reference evidence="3" key="1">
    <citation type="submission" date="2019-07" db="EMBL/GenBank/DDBJ databases">
        <title>Hyphodiscus hymeniophilus genome sequencing and assembly.</title>
        <authorList>
            <person name="Kramer G."/>
            <person name="Nodwell J."/>
        </authorList>
    </citation>
    <scope>NUCLEOTIDE SEQUENCE</scope>
    <source>
        <strain evidence="3">ATCC 34498</strain>
    </source>
</reference>
<protein>
    <submittedName>
        <fullName evidence="3">RNA-processing rmp1</fullName>
    </submittedName>
</protein>
<dbReference type="CDD" id="cd22573">
    <property type="entry name" value="RMP1_RBD"/>
    <property type="match status" value="1"/>
</dbReference>
<evidence type="ECO:0000313" key="3">
    <source>
        <dbReference type="EMBL" id="KAG0648282.1"/>
    </source>
</evidence>
<keyword evidence="4" id="KW-1185">Reference proteome</keyword>
<dbReference type="PANTHER" id="PTHR37792">
    <property type="entry name" value="RIBONUCLEASE MRP PROTEIN SUBUNIT RMP1"/>
    <property type="match status" value="1"/>
</dbReference>
<accession>A0A9P7AWB9</accession>
<dbReference type="AlphaFoldDB" id="A0A9P7AWB9"/>
<dbReference type="EMBL" id="VNKQ01000010">
    <property type="protein sequence ID" value="KAG0648282.1"/>
    <property type="molecule type" value="Genomic_DNA"/>
</dbReference>
<feature type="domain" description="RNase MRP protein 1 RNA binding" evidence="2">
    <location>
        <begin position="14"/>
        <end position="113"/>
    </location>
</feature>
<dbReference type="GO" id="GO:0000172">
    <property type="term" value="C:ribonuclease MRP complex"/>
    <property type="evidence" value="ECO:0007669"/>
    <property type="project" value="InterPro"/>
</dbReference>
<gene>
    <name evidence="3" type="ORF">D0Z07_5211</name>
</gene>
<feature type="region of interest" description="Disordered" evidence="1">
    <location>
        <begin position="161"/>
        <end position="215"/>
    </location>
</feature>
<dbReference type="InterPro" id="IPR047204">
    <property type="entry name" value="RMP1_RBD"/>
</dbReference>
<dbReference type="GO" id="GO:0000294">
    <property type="term" value="P:nuclear-transcribed mRNA catabolic process, RNase MRP-dependent"/>
    <property type="evidence" value="ECO:0007669"/>
    <property type="project" value="TreeGrafter"/>
</dbReference>
<organism evidence="3 4">
    <name type="scientific">Hyphodiscus hymeniophilus</name>
    <dbReference type="NCBI Taxonomy" id="353542"/>
    <lineage>
        <taxon>Eukaryota</taxon>
        <taxon>Fungi</taxon>
        <taxon>Dikarya</taxon>
        <taxon>Ascomycota</taxon>
        <taxon>Pezizomycotina</taxon>
        <taxon>Leotiomycetes</taxon>
        <taxon>Helotiales</taxon>
        <taxon>Hyphodiscaceae</taxon>
        <taxon>Hyphodiscus</taxon>
    </lineage>
</organism>
<proteinExistence type="predicted"/>
<dbReference type="PANTHER" id="PTHR37792:SF1">
    <property type="entry name" value="RIBONUCLEASE MRP PROTEIN SUBUNIT RMP1"/>
    <property type="match status" value="1"/>
</dbReference>
<evidence type="ECO:0000313" key="4">
    <source>
        <dbReference type="Proteomes" id="UP000785200"/>
    </source>
</evidence>
<comment type="caution">
    <text evidence="3">The sequence shown here is derived from an EMBL/GenBank/DDBJ whole genome shotgun (WGS) entry which is preliminary data.</text>
</comment>
<name>A0A9P7AWB9_9HELO</name>
<feature type="compositionally biased region" description="Basic and acidic residues" evidence="1">
    <location>
        <begin position="161"/>
        <end position="171"/>
    </location>
</feature>
<dbReference type="GO" id="GO:0042134">
    <property type="term" value="F:rRNA primary transcript binding"/>
    <property type="evidence" value="ECO:0007669"/>
    <property type="project" value="InterPro"/>
</dbReference>
<sequence>MPSVPEELHSINQILHLTHHRNKNQHRLAKWWKSFSMLRRNLSKLFKELETNLQYTALSPKNKKTVESREIVERRVRFLEDVLMERCYVAFGGLVADNQYAALGLMLIGTLARARKIIGPLRGQVMAGEREGEKIGDRIVEVERQHQDLGEVIRREDVVSDERPDILDQHGPDGAAGPKRLESRKRSVAAAETKSTAAAESISMKGPKRKRKKGDAFDDLFAGLV</sequence>
<dbReference type="Proteomes" id="UP000785200">
    <property type="component" value="Unassembled WGS sequence"/>
</dbReference>
<dbReference type="InterPro" id="IPR047205">
    <property type="entry name" value="RMP1"/>
</dbReference>
<dbReference type="GO" id="GO:0000466">
    <property type="term" value="P:maturation of 5.8S rRNA from tricistronic rRNA transcript (SSU-rRNA, 5.8S rRNA, LSU-rRNA)"/>
    <property type="evidence" value="ECO:0007669"/>
    <property type="project" value="TreeGrafter"/>
</dbReference>
<dbReference type="Pfam" id="PF20945">
    <property type="entry name" value="RMP1"/>
    <property type="match status" value="1"/>
</dbReference>
<evidence type="ECO:0000256" key="1">
    <source>
        <dbReference type="SAM" id="MobiDB-lite"/>
    </source>
</evidence>
<feature type="compositionally biased region" description="Low complexity" evidence="1">
    <location>
        <begin position="189"/>
        <end position="201"/>
    </location>
</feature>
<evidence type="ECO:0000259" key="2">
    <source>
        <dbReference type="Pfam" id="PF20945"/>
    </source>
</evidence>